<organism evidence="2 3">
    <name type="scientific">Hydrobacter penzbergensis</name>
    <dbReference type="NCBI Taxonomy" id="1235997"/>
    <lineage>
        <taxon>Bacteria</taxon>
        <taxon>Pseudomonadati</taxon>
        <taxon>Bacteroidota</taxon>
        <taxon>Chitinophagia</taxon>
        <taxon>Chitinophagales</taxon>
        <taxon>Chitinophagaceae</taxon>
        <taxon>Hydrobacter</taxon>
    </lineage>
</organism>
<gene>
    <name evidence="2" type="ORF">SAMN05444410_11521</name>
</gene>
<name>A0A8X8IET4_9BACT</name>
<sequence length="309" mass="35856">MKQSRRNFIKLSATAAGMLYSLDEFAATDKPSFKQNEKFSLLLMATNWGFNGTIDEFCAAAKKEGYDGIEPVWPTEAKDQEALFAALKKYGLEVGFLCRGWQNDFREHLDSFKKVTSDAANNRFQKPVYINCHSGRDYFSFDQSVAFIDHTTQLSKDTGIRFCHETHRSRMLFAAHITRQFIEKKPDLKLTFDVSHWCNVHESMLGDQKETVDMALERVEHIHARIGHEEGPQVNDPRALEWEAAVKQHFAWWDKVAERKKRNGERMTILTEFGPPTYMPTLPYTRQPLADQWAINVYMMKLLRQRYGA</sequence>
<feature type="signal peptide" evidence="1">
    <location>
        <begin position="1"/>
        <end position="26"/>
    </location>
</feature>
<evidence type="ECO:0000256" key="1">
    <source>
        <dbReference type="SAM" id="SignalP"/>
    </source>
</evidence>
<evidence type="ECO:0000313" key="2">
    <source>
        <dbReference type="EMBL" id="SDX40221.1"/>
    </source>
</evidence>
<dbReference type="AlphaFoldDB" id="A0A8X8IET4"/>
<keyword evidence="2" id="KW-0413">Isomerase</keyword>
<evidence type="ECO:0000313" key="3">
    <source>
        <dbReference type="Proteomes" id="UP000198711"/>
    </source>
</evidence>
<protein>
    <submittedName>
        <fullName evidence="2">Sugar phosphate isomerase/epimerase</fullName>
    </submittedName>
</protein>
<dbReference type="EMBL" id="FNNO01000015">
    <property type="protein sequence ID" value="SDX40221.1"/>
    <property type="molecule type" value="Genomic_DNA"/>
</dbReference>
<dbReference type="InterPro" id="IPR036237">
    <property type="entry name" value="Xyl_isomerase-like_sf"/>
</dbReference>
<dbReference type="Gene3D" id="3.20.20.150">
    <property type="entry name" value="Divalent-metal-dependent TIM barrel enzymes"/>
    <property type="match status" value="1"/>
</dbReference>
<dbReference type="RefSeq" id="WP_092725861.1">
    <property type="nucleotide sequence ID" value="NZ_FNNO01000015.1"/>
</dbReference>
<keyword evidence="1" id="KW-0732">Signal</keyword>
<keyword evidence="3" id="KW-1185">Reference proteome</keyword>
<comment type="caution">
    <text evidence="2">The sequence shown here is derived from an EMBL/GenBank/DDBJ whole genome shotgun (WGS) entry which is preliminary data.</text>
</comment>
<reference evidence="2 3" key="1">
    <citation type="submission" date="2016-10" db="EMBL/GenBank/DDBJ databases">
        <authorList>
            <person name="Varghese N."/>
            <person name="Submissions S."/>
        </authorList>
    </citation>
    <scope>NUCLEOTIDE SEQUENCE [LARGE SCALE GENOMIC DNA]</scope>
    <source>
        <strain evidence="2 3">DSM 25353</strain>
    </source>
</reference>
<dbReference type="GO" id="GO:0016853">
    <property type="term" value="F:isomerase activity"/>
    <property type="evidence" value="ECO:0007669"/>
    <property type="project" value="UniProtKB-KW"/>
</dbReference>
<feature type="chain" id="PRO_5036469713" evidence="1">
    <location>
        <begin position="27"/>
        <end position="309"/>
    </location>
</feature>
<dbReference type="SUPFAM" id="SSF51658">
    <property type="entry name" value="Xylose isomerase-like"/>
    <property type="match status" value="1"/>
</dbReference>
<accession>A0A8X8IET4</accession>
<proteinExistence type="predicted"/>
<dbReference type="Proteomes" id="UP000198711">
    <property type="component" value="Unassembled WGS sequence"/>
</dbReference>